<feature type="domain" description="AB hydrolase-1" evidence="2">
    <location>
        <begin position="62"/>
        <end position="293"/>
    </location>
</feature>
<sequence length="311" mass="33247">MRHALSAACAVLLACLTASCTDEPREASSDEQAGPEAQGADRYVEVDGARVRVREEGAEGAPVLLMMHGFTFSLETWDALAPLLTEDYRVVRYDLLGHGMTGPDPQARYAPEERAAFAGELMEALGIERAVLVGNSLGGLAAWRLAAMSPEKVSALVLIDPGAYPMNGTTEVPAPVPPMLAAYLRTVPAPAFEASIARIYADPSKVPEERLATLREMMRREGNGDAFVASLEEFTLPDPEPVLRTIEAPTLILWGTEDQIIPPADGARLAEVIPNATLVRLDGVGHVAQEEAPEEVAAAIEGFLRDANPGR</sequence>
<dbReference type="EMBL" id="JACHOB010000004">
    <property type="protein sequence ID" value="MBB4659611.1"/>
    <property type="molecule type" value="Genomic_DNA"/>
</dbReference>
<evidence type="ECO:0000256" key="1">
    <source>
        <dbReference type="SAM" id="SignalP"/>
    </source>
</evidence>
<name>A0A840I5R0_9PROT</name>
<comment type="caution">
    <text evidence="3">The sequence shown here is derived from an EMBL/GenBank/DDBJ whole genome shotgun (WGS) entry which is preliminary data.</text>
</comment>
<dbReference type="InterPro" id="IPR000073">
    <property type="entry name" value="AB_hydrolase_1"/>
</dbReference>
<dbReference type="PRINTS" id="PR00111">
    <property type="entry name" value="ABHYDROLASE"/>
</dbReference>
<dbReference type="Gene3D" id="3.40.50.1820">
    <property type="entry name" value="alpha/beta hydrolase"/>
    <property type="match status" value="1"/>
</dbReference>
<keyword evidence="1" id="KW-0732">Signal</keyword>
<proteinExistence type="predicted"/>
<keyword evidence="4" id="KW-1185">Reference proteome</keyword>
<dbReference type="PANTHER" id="PTHR46438">
    <property type="entry name" value="ALPHA/BETA-HYDROLASES SUPERFAMILY PROTEIN"/>
    <property type="match status" value="1"/>
</dbReference>
<dbReference type="Proteomes" id="UP000563524">
    <property type="component" value="Unassembled WGS sequence"/>
</dbReference>
<organism evidence="3 4">
    <name type="scientific">Parvularcula dongshanensis</name>
    <dbReference type="NCBI Taxonomy" id="1173995"/>
    <lineage>
        <taxon>Bacteria</taxon>
        <taxon>Pseudomonadati</taxon>
        <taxon>Pseudomonadota</taxon>
        <taxon>Alphaproteobacteria</taxon>
        <taxon>Parvularculales</taxon>
        <taxon>Parvularculaceae</taxon>
        <taxon>Parvularcula</taxon>
    </lineage>
</organism>
<dbReference type="GO" id="GO:0003824">
    <property type="term" value="F:catalytic activity"/>
    <property type="evidence" value="ECO:0007669"/>
    <property type="project" value="InterPro"/>
</dbReference>
<dbReference type="RefSeq" id="WP_183818374.1">
    <property type="nucleotide sequence ID" value="NZ_JACHOB010000004.1"/>
</dbReference>
<gene>
    <name evidence="3" type="ORF">GGQ59_002148</name>
</gene>
<evidence type="ECO:0000313" key="4">
    <source>
        <dbReference type="Proteomes" id="UP000563524"/>
    </source>
</evidence>
<dbReference type="InterPro" id="IPR000639">
    <property type="entry name" value="Epox_hydrolase-like"/>
</dbReference>
<evidence type="ECO:0000313" key="3">
    <source>
        <dbReference type="EMBL" id="MBB4659611.1"/>
    </source>
</evidence>
<accession>A0A840I5R0</accession>
<dbReference type="PROSITE" id="PS51257">
    <property type="entry name" value="PROKAR_LIPOPROTEIN"/>
    <property type="match status" value="1"/>
</dbReference>
<reference evidence="3 4" key="1">
    <citation type="submission" date="2020-08" db="EMBL/GenBank/DDBJ databases">
        <title>Genomic Encyclopedia of Type Strains, Phase IV (KMG-IV): sequencing the most valuable type-strain genomes for metagenomic binning, comparative biology and taxonomic classification.</title>
        <authorList>
            <person name="Goeker M."/>
        </authorList>
    </citation>
    <scope>NUCLEOTIDE SEQUENCE [LARGE SCALE GENOMIC DNA]</scope>
    <source>
        <strain evidence="3 4">DSM 102850</strain>
    </source>
</reference>
<dbReference type="PANTHER" id="PTHR46438:SF11">
    <property type="entry name" value="LIPASE-RELATED"/>
    <property type="match status" value="1"/>
</dbReference>
<dbReference type="Pfam" id="PF00561">
    <property type="entry name" value="Abhydrolase_1"/>
    <property type="match status" value="1"/>
</dbReference>
<feature type="signal peptide" evidence="1">
    <location>
        <begin position="1"/>
        <end position="20"/>
    </location>
</feature>
<dbReference type="SUPFAM" id="SSF53474">
    <property type="entry name" value="alpha/beta-Hydrolases"/>
    <property type="match status" value="1"/>
</dbReference>
<dbReference type="InterPro" id="IPR029058">
    <property type="entry name" value="AB_hydrolase_fold"/>
</dbReference>
<dbReference type="AlphaFoldDB" id="A0A840I5R0"/>
<feature type="chain" id="PRO_5032339571" evidence="1">
    <location>
        <begin position="21"/>
        <end position="311"/>
    </location>
</feature>
<dbReference type="PRINTS" id="PR00412">
    <property type="entry name" value="EPOXHYDRLASE"/>
</dbReference>
<protein>
    <submittedName>
        <fullName evidence="3">Pimeloyl-ACP methyl ester carboxylesterase</fullName>
    </submittedName>
</protein>
<evidence type="ECO:0000259" key="2">
    <source>
        <dbReference type="Pfam" id="PF00561"/>
    </source>
</evidence>